<gene>
    <name evidence="1" type="ORF">ACHAWO_005515</name>
</gene>
<keyword evidence="2" id="KW-1185">Reference proteome</keyword>
<evidence type="ECO:0000313" key="2">
    <source>
        <dbReference type="Proteomes" id="UP001530400"/>
    </source>
</evidence>
<accession>A0ABD3PIM9</accession>
<proteinExistence type="predicted"/>
<dbReference type="EMBL" id="JALLPJ020000605">
    <property type="protein sequence ID" value="KAL3787597.1"/>
    <property type="molecule type" value="Genomic_DNA"/>
</dbReference>
<reference evidence="1 2" key="1">
    <citation type="submission" date="2024-10" db="EMBL/GenBank/DDBJ databases">
        <title>Updated reference genomes for cyclostephanoid diatoms.</title>
        <authorList>
            <person name="Roberts W.R."/>
            <person name="Alverson A.J."/>
        </authorList>
    </citation>
    <scope>NUCLEOTIDE SEQUENCE [LARGE SCALE GENOMIC DNA]</scope>
    <source>
        <strain evidence="1 2">AJA010-31</strain>
    </source>
</reference>
<name>A0ABD3PIM9_9STRA</name>
<protein>
    <submittedName>
        <fullName evidence="1">Uncharacterized protein</fullName>
    </submittedName>
</protein>
<evidence type="ECO:0000313" key="1">
    <source>
        <dbReference type="EMBL" id="KAL3787597.1"/>
    </source>
</evidence>
<organism evidence="1 2">
    <name type="scientific">Cyclotella atomus</name>
    <dbReference type="NCBI Taxonomy" id="382360"/>
    <lineage>
        <taxon>Eukaryota</taxon>
        <taxon>Sar</taxon>
        <taxon>Stramenopiles</taxon>
        <taxon>Ochrophyta</taxon>
        <taxon>Bacillariophyta</taxon>
        <taxon>Coscinodiscophyceae</taxon>
        <taxon>Thalassiosirophycidae</taxon>
        <taxon>Stephanodiscales</taxon>
        <taxon>Stephanodiscaceae</taxon>
        <taxon>Cyclotella</taxon>
    </lineage>
</organism>
<comment type="caution">
    <text evidence="1">The sequence shown here is derived from an EMBL/GenBank/DDBJ whole genome shotgun (WGS) entry which is preliminary data.</text>
</comment>
<sequence length="69" mass="7709">MSSTVSTGNELDFSRNTLSTLPVSPSLFRRDEEAAIRRLCRILLIASLLFSSESSDCDCYDQIEASLYI</sequence>
<dbReference type="Proteomes" id="UP001530400">
    <property type="component" value="Unassembled WGS sequence"/>
</dbReference>
<dbReference type="AlphaFoldDB" id="A0ABD3PIM9"/>